<keyword evidence="2" id="KW-1185">Reference proteome</keyword>
<name>A0ABP8CAF4_9ACTN</name>
<reference evidence="2" key="1">
    <citation type="journal article" date="2019" name="Int. J. Syst. Evol. Microbiol.">
        <title>The Global Catalogue of Microorganisms (GCM) 10K type strain sequencing project: providing services to taxonomists for standard genome sequencing and annotation.</title>
        <authorList>
            <consortium name="The Broad Institute Genomics Platform"/>
            <consortium name="The Broad Institute Genome Sequencing Center for Infectious Disease"/>
            <person name="Wu L."/>
            <person name="Ma J."/>
        </authorList>
    </citation>
    <scope>NUCLEOTIDE SEQUENCE [LARGE SCALE GENOMIC DNA]</scope>
    <source>
        <strain evidence="2">JCM 17440</strain>
    </source>
</reference>
<dbReference type="Proteomes" id="UP001501710">
    <property type="component" value="Unassembled WGS sequence"/>
</dbReference>
<dbReference type="RefSeq" id="WP_344899861.1">
    <property type="nucleotide sequence ID" value="NZ_BAABAS010000015.1"/>
</dbReference>
<accession>A0ABP8CAF4</accession>
<protein>
    <recommendedName>
        <fullName evidence="3">DNA-binding protein</fullName>
    </recommendedName>
</protein>
<proteinExistence type="predicted"/>
<comment type="caution">
    <text evidence="1">The sequence shown here is derived from an EMBL/GenBank/DDBJ whole genome shotgun (WGS) entry which is preliminary data.</text>
</comment>
<evidence type="ECO:0008006" key="3">
    <source>
        <dbReference type="Google" id="ProtNLM"/>
    </source>
</evidence>
<evidence type="ECO:0000313" key="1">
    <source>
        <dbReference type="EMBL" id="GAA4236335.1"/>
    </source>
</evidence>
<sequence length="203" mass="21053">MGTYWFELAIGPISDLEEAAERLYSRCGDGQLSGDEQGGTVMFSREARNATEAILSAIDDCERGGLSVTGAMEDLVTIDDIAEKTGRSAPAVGHWTTGERGPGGFPAPAIQHGIRVKLYSWAEVSRWLADAGLGRIDSVAAEVAAAAADVDALLRARQVLRDAPSGKREVLAKLVEAQPRPTRDGGLGGGVGECGCAGGWGGG</sequence>
<gene>
    <name evidence="1" type="ORF">GCM10022254_45700</name>
</gene>
<evidence type="ECO:0000313" key="2">
    <source>
        <dbReference type="Proteomes" id="UP001501710"/>
    </source>
</evidence>
<organism evidence="1 2">
    <name type="scientific">Actinomadura meridiana</name>
    <dbReference type="NCBI Taxonomy" id="559626"/>
    <lineage>
        <taxon>Bacteria</taxon>
        <taxon>Bacillati</taxon>
        <taxon>Actinomycetota</taxon>
        <taxon>Actinomycetes</taxon>
        <taxon>Streptosporangiales</taxon>
        <taxon>Thermomonosporaceae</taxon>
        <taxon>Actinomadura</taxon>
    </lineage>
</organism>
<dbReference type="EMBL" id="BAABAS010000015">
    <property type="protein sequence ID" value="GAA4236335.1"/>
    <property type="molecule type" value="Genomic_DNA"/>
</dbReference>